<dbReference type="OrthoDB" id="8118055at2759"/>
<name>A0A9P9WWV2_9PEZI</name>
<keyword evidence="17" id="KW-1185">Reference proteome</keyword>
<keyword evidence="12" id="KW-0106">Calcium</keyword>
<evidence type="ECO:0000256" key="4">
    <source>
        <dbReference type="ARBA" id="ARBA00022729"/>
    </source>
</evidence>
<dbReference type="EMBL" id="JAFIMR010000002">
    <property type="protein sequence ID" value="KAI1880769.1"/>
    <property type="molecule type" value="Genomic_DNA"/>
</dbReference>
<dbReference type="GO" id="GO:0005975">
    <property type="term" value="P:carbohydrate metabolic process"/>
    <property type="evidence" value="ECO:0007669"/>
    <property type="project" value="InterPro"/>
</dbReference>
<dbReference type="InterPro" id="IPR012341">
    <property type="entry name" value="6hp_glycosidase-like_sf"/>
</dbReference>
<evidence type="ECO:0000313" key="17">
    <source>
        <dbReference type="Proteomes" id="UP000829685"/>
    </source>
</evidence>
<evidence type="ECO:0000256" key="1">
    <source>
        <dbReference type="ARBA" id="ARBA00001913"/>
    </source>
</evidence>
<evidence type="ECO:0000256" key="5">
    <source>
        <dbReference type="ARBA" id="ARBA00022801"/>
    </source>
</evidence>
<feature type="disulfide bond" evidence="13">
    <location>
        <begin position="328"/>
        <end position="357"/>
    </location>
</feature>
<evidence type="ECO:0000256" key="7">
    <source>
        <dbReference type="ARBA" id="ARBA00023180"/>
    </source>
</evidence>
<dbReference type="InterPro" id="IPR036026">
    <property type="entry name" value="Seven-hairpin_glycosidases"/>
</dbReference>
<evidence type="ECO:0000256" key="10">
    <source>
        <dbReference type="ARBA" id="ARBA00048605"/>
    </source>
</evidence>
<evidence type="ECO:0000256" key="9">
    <source>
        <dbReference type="ARBA" id="ARBA00047669"/>
    </source>
</evidence>
<dbReference type="GO" id="GO:0016020">
    <property type="term" value="C:membrane"/>
    <property type="evidence" value="ECO:0007669"/>
    <property type="project" value="InterPro"/>
</dbReference>
<dbReference type="PANTHER" id="PTHR11742">
    <property type="entry name" value="MANNOSYL-OLIGOSACCHARIDE ALPHA-1,2-MANNOSIDASE-RELATED"/>
    <property type="match status" value="1"/>
</dbReference>
<keyword evidence="8 14" id="KW-0326">Glycosidase</keyword>
<dbReference type="InterPro" id="IPR001382">
    <property type="entry name" value="Glyco_hydro_47"/>
</dbReference>
<keyword evidence="7" id="KW-0325">Glycoprotein</keyword>
<accession>A0A9P9WWV2</accession>
<dbReference type="PANTHER" id="PTHR11742:SF101">
    <property type="entry name" value="MANNOSYL-OLIGOSACCHARIDE ALPHA-1,2-MANNOSIDASE 1B"/>
    <property type="match status" value="1"/>
</dbReference>
<dbReference type="AlphaFoldDB" id="A0A9P9WWV2"/>
<feature type="active site" evidence="11">
    <location>
        <position position="262"/>
    </location>
</feature>
<keyword evidence="12" id="KW-0479">Metal-binding</keyword>
<comment type="similarity">
    <text evidence="3 14">Belongs to the glycosyl hydrolase 47 family.</text>
</comment>
<gene>
    <name evidence="16" type="ORF">JX265_001009</name>
</gene>
<comment type="catalytic activity">
    <reaction evidence="10">
        <text>N(4)-(alpha-D-Man-(1-&gt;2)-alpha-D-Man-(1-&gt;2)-alpha-D-Man-(1-&gt;3)-[alpha-D-Man-(1-&gt;2)-alpha-D-Man-(1-&gt;3)-[alpha-D-Man-(1-&gt;2)-alpha-D-Man-(1-&gt;6)]-alpha-D-Man-(1-&gt;6)]-beta-D-Man-(1-&gt;4)-beta-D-GlcNAc-(1-&gt;4)-beta-D-GlcNAc)-L-asparaginyl-[protein] (N-glucan mannose isomer 9A1,2,3B1,2,3) + 4 H2O = N(4)-(alpha-D-Man-(1-&gt;3)-[alpha-D-Man-(1-&gt;3)-[alpha-D-Man-(1-&gt;6)]-alpha-D-Man-(1-&gt;6)]-beta-D-Man-(1-&gt;4)-beta-D-GlcNAc-(1-&gt;4)-beta-D-GlcNAc)-L-asparaginyl-[protein] (N-glucan mannose isomer 5A1,2) + 4 beta-D-mannose</text>
        <dbReference type="Rhea" id="RHEA:56008"/>
        <dbReference type="Rhea" id="RHEA-COMP:14356"/>
        <dbReference type="Rhea" id="RHEA-COMP:14367"/>
        <dbReference type="ChEBI" id="CHEBI:15377"/>
        <dbReference type="ChEBI" id="CHEBI:28563"/>
        <dbReference type="ChEBI" id="CHEBI:59087"/>
        <dbReference type="ChEBI" id="CHEBI:139493"/>
        <dbReference type="EC" id="3.2.1.113"/>
    </reaction>
</comment>
<dbReference type="GO" id="GO:0005783">
    <property type="term" value="C:endoplasmic reticulum"/>
    <property type="evidence" value="ECO:0007669"/>
    <property type="project" value="TreeGrafter"/>
</dbReference>
<dbReference type="SUPFAM" id="SSF48225">
    <property type="entry name" value="Seven-hairpin glycosidases"/>
    <property type="match status" value="1"/>
</dbReference>
<evidence type="ECO:0000256" key="14">
    <source>
        <dbReference type="RuleBase" id="RU361193"/>
    </source>
</evidence>
<keyword evidence="4 15" id="KW-0732">Signal</keyword>
<dbReference type="InterPro" id="IPR050749">
    <property type="entry name" value="Glycosyl_Hydrolase_47"/>
</dbReference>
<comment type="cofactor">
    <cofactor evidence="1 12">
        <name>Ca(2+)</name>
        <dbReference type="ChEBI" id="CHEBI:29108"/>
    </cofactor>
</comment>
<comment type="catalytic activity">
    <reaction evidence="9">
        <text>N(4)-(alpha-D-Man-(1-&gt;2)-alpha-D-Man-(1-&gt;2)-alpha-D-Man-(1-&gt;3)-[alpha-D-Man-(1-&gt;3)-[alpha-D-Man-(1-&gt;2)-alpha-D-Man-(1-&gt;6)]-alpha-D-Man-(1-&gt;6)]-beta-D-Man-(1-&gt;4)-beta-D-GlcNAc-(1-&gt;4)-beta-D-GlcNAc)-L-asparaginyl-[protein] (N-glucan mannose isomer 8A1,2,3B1,3) + 3 H2O = N(4)-(alpha-D-Man-(1-&gt;3)-[alpha-D-Man-(1-&gt;3)-[alpha-D-Man-(1-&gt;6)]-alpha-D-Man-(1-&gt;6)]-beta-D-Man-(1-&gt;4)-beta-D-GlcNAc-(1-&gt;4)-beta-D-GlcNAc)-L-asparaginyl-[protein] (N-glucan mannose isomer 5A1,2) + 3 beta-D-mannose</text>
        <dbReference type="Rhea" id="RHEA:56028"/>
        <dbReference type="Rhea" id="RHEA-COMP:14358"/>
        <dbReference type="Rhea" id="RHEA-COMP:14367"/>
        <dbReference type="ChEBI" id="CHEBI:15377"/>
        <dbReference type="ChEBI" id="CHEBI:28563"/>
        <dbReference type="ChEBI" id="CHEBI:59087"/>
        <dbReference type="ChEBI" id="CHEBI:60628"/>
        <dbReference type="EC" id="3.2.1.113"/>
    </reaction>
</comment>
<evidence type="ECO:0000256" key="8">
    <source>
        <dbReference type="ARBA" id="ARBA00023295"/>
    </source>
</evidence>
<dbReference type="EC" id="3.2.1.-" evidence="14"/>
<dbReference type="Pfam" id="PF01532">
    <property type="entry name" value="Glyco_hydro_47"/>
    <property type="match status" value="1"/>
</dbReference>
<evidence type="ECO:0000256" key="2">
    <source>
        <dbReference type="ARBA" id="ARBA00004922"/>
    </source>
</evidence>
<feature type="binding site" evidence="12">
    <location>
        <position position="510"/>
    </location>
    <ligand>
        <name>Ca(2+)</name>
        <dbReference type="ChEBI" id="CHEBI:29108"/>
    </ligand>
</feature>
<dbReference type="Gene3D" id="1.50.10.10">
    <property type="match status" value="1"/>
</dbReference>
<comment type="pathway">
    <text evidence="2">Protein modification; protein glycosylation.</text>
</comment>
<dbReference type="Proteomes" id="UP000829685">
    <property type="component" value="Unassembled WGS sequence"/>
</dbReference>
<evidence type="ECO:0000313" key="16">
    <source>
        <dbReference type="EMBL" id="KAI1880769.1"/>
    </source>
</evidence>
<dbReference type="GO" id="GO:0036503">
    <property type="term" value="P:ERAD pathway"/>
    <property type="evidence" value="ECO:0007669"/>
    <property type="project" value="UniProtKB-ARBA"/>
</dbReference>
<proteinExistence type="inferred from homology"/>
<feature type="active site" description="Proton donor" evidence="11">
    <location>
        <position position="120"/>
    </location>
</feature>
<dbReference type="GO" id="GO:0004571">
    <property type="term" value="F:mannosyl-oligosaccharide 1,2-alpha-mannosidase activity"/>
    <property type="evidence" value="ECO:0007669"/>
    <property type="project" value="UniProtKB-EC"/>
</dbReference>
<organism evidence="16 17">
    <name type="scientific">Neoarthrinium moseri</name>
    <dbReference type="NCBI Taxonomy" id="1658444"/>
    <lineage>
        <taxon>Eukaryota</taxon>
        <taxon>Fungi</taxon>
        <taxon>Dikarya</taxon>
        <taxon>Ascomycota</taxon>
        <taxon>Pezizomycotina</taxon>
        <taxon>Sordariomycetes</taxon>
        <taxon>Xylariomycetidae</taxon>
        <taxon>Amphisphaeriales</taxon>
        <taxon>Apiosporaceae</taxon>
        <taxon>Neoarthrinium</taxon>
    </lineage>
</organism>
<sequence length="522" mass="57517">MVLSRWALGLLGSAASVLAAPATYGNGTQYQSHPDRLAAVQEAFDRSWDAYYTYAFPNDGLIPLEKTYINDLGGWGASAVDAFSTALIMNDEKVIKQILDFIPKIDFDHANYTSSISLFETTIRYLGAHDLLTGPYKAMAEDESAVSAVLDQAIHLADLLSVAFDTPTGIPINNLDWEPPRPKNESTNGIATIGTLVLEWVRLSDKTGQEKYGKLAEKGEAYLLNPQPQNIGEPFPGLLGTDVSVANGSFVSSQGSWGGGDDSFYEYLIKMYVYDTARYDTYKDRWIAAVDSSIKYLPSHPSTREDLTFLAAWYNSTTLKYQSQHLACFNGGNIILGGLVLNRPDYIEFGLELVNGCHGTYIGTATGIGPEVFNWQDSKTAANATNNPAPPANQSAFYQESGFWIPAGAEYYDLRPEVIESYYYAYRATGDSKYQDWAWDAFLRINATCSVGDVGFSGIKNVNVPGGGGFLDHQESFWFAEVLKYSYLIQAEEAPWQVSADHDNQWVFNTEAHPVKVVGTPI</sequence>
<evidence type="ECO:0000256" key="6">
    <source>
        <dbReference type="ARBA" id="ARBA00023157"/>
    </source>
</evidence>
<feature type="active site" evidence="11">
    <location>
        <position position="417"/>
    </location>
</feature>
<keyword evidence="6 13" id="KW-1015">Disulfide bond</keyword>
<feature type="active site" description="Proton donor" evidence="11">
    <location>
        <position position="371"/>
    </location>
</feature>
<reference evidence="16" key="1">
    <citation type="submission" date="2021-03" db="EMBL/GenBank/DDBJ databases">
        <title>Revisited historic fungal species revealed as producer of novel bioactive compounds through whole genome sequencing and comparative genomics.</title>
        <authorList>
            <person name="Vignolle G.A."/>
            <person name="Hochenegger N."/>
            <person name="Mach R.L."/>
            <person name="Mach-Aigner A.R."/>
            <person name="Javad Rahimi M."/>
            <person name="Salim K.A."/>
            <person name="Chan C.M."/>
            <person name="Lim L.B.L."/>
            <person name="Cai F."/>
            <person name="Druzhinina I.S."/>
            <person name="U'Ren J.M."/>
            <person name="Derntl C."/>
        </authorList>
    </citation>
    <scope>NUCLEOTIDE SEQUENCE</scope>
    <source>
        <strain evidence="16">TUCIM 5799</strain>
    </source>
</reference>
<dbReference type="PRINTS" id="PR00747">
    <property type="entry name" value="GLYHDRLASE47"/>
</dbReference>
<comment type="caution">
    <text evidence="16">The sequence shown here is derived from an EMBL/GenBank/DDBJ whole genome shotgun (WGS) entry which is preliminary data.</text>
</comment>
<evidence type="ECO:0000256" key="13">
    <source>
        <dbReference type="PIRSR" id="PIRSR601382-3"/>
    </source>
</evidence>
<feature type="chain" id="PRO_5040149527" description="alpha-1,2-Mannosidase" evidence="15">
    <location>
        <begin position="20"/>
        <end position="522"/>
    </location>
</feature>
<evidence type="ECO:0000256" key="11">
    <source>
        <dbReference type="PIRSR" id="PIRSR601382-1"/>
    </source>
</evidence>
<feature type="signal peptide" evidence="15">
    <location>
        <begin position="1"/>
        <end position="19"/>
    </location>
</feature>
<evidence type="ECO:0000256" key="15">
    <source>
        <dbReference type="SAM" id="SignalP"/>
    </source>
</evidence>
<dbReference type="FunFam" id="1.50.10.10:FF:000047">
    <property type="entry name" value="Mannosyl-oligosaccharide alpha-1,2-mannosidase"/>
    <property type="match status" value="1"/>
</dbReference>
<keyword evidence="5 14" id="KW-0378">Hydrolase</keyword>
<dbReference type="GO" id="GO:0005509">
    <property type="term" value="F:calcium ion binding"/>
    <property type="evidence" value="ECO:0007669"/>
    <property type="project" value="InterPro"/>
</dbReference>
<evidence type="ECO:0000256" key="12">
    <source>
        <dbReference type="PIRSR" id="PIRSR601382-2"/>
    </source>
</evidence>
<protein>
    <recommendedName>
        <fullName evidence="14">alpha-1,2-Mannosidase</fullName>
        <ecNumber evidence="14">3.2.1.-</ecNumber>
    </recommendedName>
</protein>
<evidence type="ECO:0000256" key="3">
    <source>
        <dbReference type="ARBA" id="ARBA00007658"/>
    </source>
</evidence>